<organism evidence="2">
    <name type="scientific">Leptospirillum ferriphilum</name>
    <dbReference type="NCBI Taxonomy" id="178606"/>
    <lineage>
        <taxon>Bacteria</taxon>
        <taxon>Pseudomonadati</taxon>
        <taxon>Nitrospirota</taxon>
        <taxon>Nitrospiria</taxon>
        <taxon>Nitrospirales</taxon>
        <taxon>Nitrospiraceae</taxon>
        <taxon>Leptospirillum</taxon>
    </lineage>
</organism>
<feature type="coiled-coil region" evidence="1">
    <location>
        <begin position="1"/>
        <end position="64"/>
    </location>
</feature>
<evidence type="ECO:0000313" key="2">
    <source>
        <dbReference type="EMBL" id="HFT94112.1"/>
    </source>
</evidence>
<dbReference type="AlphaFoldDB" id="A0A7C3QVK6"/>
<dbReference type="SUPFAM" id="SSF58113">
    <property type="entry name" value="Apolipoprotein A-I"/>
    <property type="match status" value="1"/>
</dbReference>
<reference evidence="2" key="1">
    <citation type="journal article" date="2020" name="mSystems">
        <title>Genome- and Community-Level Interaction Insights into Carbon Utilization and Element Cycling Functions of Hydrothermarchaeota in Hydrothermal Sediment.</title>
        <authorList>
            <person name="Zhou Z."/>
            <person name="Liu Y."/>
            <person name="Xu W."/>
            <person name="Pan J."/>
            <person name="Luo Z.H."/>
            <person name="Li M."/>
        </authorList>
    </citation>
    <scope>NUCLEOTIDE SEQUENCE [LARGE SCALE GENOMIC DNA]</scope>
    <source>
        <strain evidence="2">SpSt-902</strain>
    </source>
</reference>
<name>A0A7C3QVK6_9BACT</name>
<evidence type="ECO:0000256" key="1">
    <source>
        <dbReference type="SAM" id="Coils"/>
    </source>
</evidence>
<keyword evidence="1" id="KW-0175">Coiled coil</keyword>
<dbReference type="EMBL" id="DTMM01000199">
    <property type="protein sequence ID" value="HFT94112.1"/>
    <property type="molecule type" value="Genomic_DNA"/>
</dbReference>
<accession>A0A7C3QVK6</accession>
<evidence type="ECO:0008006" key="3">
    <source>
        <dbReference type="Google" id="ProtNLM"/>
    </source>
</evidence>
<proteinExistence type="predicted"/>
<comment type="caution">
    <text evidence="2">The sequence shown here is derived from an EMBL/GenBank/DDBJ whole genome shotgun (WGS) entry which is preliminary data.</text>
</comment>
<sequence>MDTKEAYRKKLNAQIEEWNAQINLLAAKIRNKGADANLSATTQLEKLKQKKDDVTQKLKELDSSTGEAWKEIQKTADKVLEELKSGVTAALSKFK</sequence>
<gene>
    <name evidence="2" type="ORF">ENX03_09325</name>
</gene>
<protein>
    <recommendedName>
        <fullName evidence="3">Coiled coil domain-containing protein</fullName>
    </recommendedName>
</protein>